<feature type="compositionally biased region" description="Polar residues" evidence="1">
    <location>
        <begin position="1"/>
        <end position="25"/>
    </location>
</feature>
<dbReference type="SMART" id="SM00020">
    <property type="entry name" value="Tryp_SPc"/>
    <property type="match status" value="1"/>
</dbReference>
<gene>
    <name evidence="3" type="ORF">TSIB3V08_LOCUS3183</name>
</gene>
<dbReference type="InterPro" id="IPR001254">
    <property type="entry name" value="Trypsin_dom"/>
</dbReference>
<evidence type="ECO:0000313" key="3">
    <source>
        <dbReference type="EMBL" id="CAD7258964.1"/>
    </source>
</evidence>
<feature type="region of interest" description="Disordered" evidence="1">
    <location>
        <begin position="274"/>
        <end position="314"/>
    </location>
</feature>
<dbReference type="EMBL" id="OC001034">
    <property type="protein sequence ID" value="CAD7258964.1"/>
    <property type="molecule type" value="Genomic_DNA"/>
</dbReference>
<dbReference type="SUPFAM" id="SSF50494">
    <property type="entry name" value="Trypsin-like serine proteases"/>
    <property type="match status" value="1"/>
</dbReference>
<dbReference type="GO" id="GO:0006508">
    <property type="term" value="P:proteolysis"/>
    <property type="evidence" value="ECO:0007669"/>
    <property type="project" value="InterPro"/>
</dbReference>
<protein>
    <recommendedName>
        <fullName evidence="2">Peptidase S1 domain-containing protein</fullName>
    </recommendedName>
</protein>
<name>A0A7R9AS70_TIMSH</name>
<feature type="domain" description="Peptidase S1" evidence="2">
    <location>
        <begin position="1111"/>
        <end position="1329"/>
    </location>
</feature>
<dbReference type="Pfam" id="PF00089">
    <property type="entry name" value="Trypsin"/>
    <property type="match status" value="1"/>
</dbReference>
<proteinExistence type="predicted"/>
<dbReference type="GO" id="GO:0004252">
    <property type="term" value="F:serine-type endopeptidase activity"/>
    <property type="evidence" value="ECO:0007669"/>
    <property type="project" value="InterPro"/>
</dbReference>
<evidence type="ECO:0000259" key="2">
    <source>
        <dbReference type="PROSITE" id="PS50240"/>
    </source>
</evidence>
<dbReference type="InterPro" id="IPR043504">
    <property type="entry name" value="Peptidase_S1_PA_chymotrypsin"/>
</dbReference>
<feature type="region of interest" description="Disordered" evidence="1">
    <location>
        <begin position="1"/>
        <end position="30"/>
    </location>
</feature>
<dbReference type="PROSITE" id="PS50240">
    <property type="entry name" value="TRYPSIN_DOM"/>
    <property type="match status" value="1"/>
</dbReference>
<reference evidence="3" key="1">
    <citation type="submission" date="2020-11" db="EMBL/GenBank/DDBJ databases">
        <authorList>
            <person name="Tran Van P."/>
        </authorList>
    </citation>
    <scope>NUCLEOTIDE SEQUENCE</scope>
</reference>
<feature type="compositionally biased region" description="Basic residues" evidence="1">
    <location>
        <begin position="278"/>
        <end position="287"/>
    </location>
</feature>
<accession>A0A7R9AS70</accession>
<sequence length="1329" mass="148085">MLSNEQTFTTDESSDNVRPSISDINRQPPDTEAILPKGGYRFGDRQSAKAIKWLVYLEKTRPDIHIQHAFNGREIEILGRKVDGYCEMTREIFEFDGCFFHGCTCLSNRDVTITGTKETLAERYECTLLRDRTFRVAGVIRPTDTYTIPTGDKLGDMTNELTAYSDTAYIKEFVSGGPKNYSYNVFVPETNEYRSTTKMLLVPPELFRRDDKSSDFVQMKNILTRKSRNKNDDYQRLANFRKHQQRYLTNRERAKQPIKIPIVGPRVLKRRPVDLALRKRKRPRRQRPVPPPPPRFLSDEVTYESTPVRDSPEKEEGWVEGESYFVPRSESDEIETGSSHLFELAQSIRLEHDRWEVELSELSYPVGFESLEDNILSKDKELMANVVVTQVGRVSFPQQDFTFYADNLNTDAWLKIVDATLFVKHVEVSPTISLAIEKTLLRKPTQYHLNRVKSVTVPKGSKSRPVCAATIAVCLPLPRTPCWSLRRFTDLFSTADLCKNDRLASRCSNVALAAFQGLFVIMGVGSCGSGTGYCLLGIDCTMDKDFLPDDDGGHCDGLRSAFTPSANFICCRYATDNATTDPIEGEGTLVTPMEEGGPQTESQSDINDHVPMGGNYTGLSNDMISPGQVMNETSLVEDPEDETIVIEENEMLSLEHIENVTNALETPEFETIFTDESDGINLEHSKNETNLVGDPENEFLLTEESDTMNPEHTKNETNIVENPEYETVLTEENVTTNIEQTKNETDLLEDPENETVFTVENYQITIEHVNNKTNLKDGTLAEENTLANRPVHQVDEPTTQKAEDNSFPMDSPNTLHSYATTINIYLNSPESTTYKQKEIITDNSDTESITESQGTMIIKLPEIDTQKLIEITKVDSSPFLNSSSDLFKASTELSNSVEMMDLSDEISNNEVSDNQEPMGNTIHKDSNEHLVMSGEFNPSGSLKITTPYSNDGMQTKETSLLGSTVGVHTATEQDNQIITLKYDVETNKYPAPDSVTSSNCSQSTERTDVLDKLGENDVTKRPDAVGHLDKQTATPFHPMNLVLTEHNIMDSEMLVSKNNVSEEPVVWSDKVDTSADSIKSITSMEDIDDLGAVEAVAPMMSTSSISNVPGQVEGESDVCQGSKGELCWLVKFVDPTKGSVLCFGSSLDADTILTSARCITRVFAAGLRKVTLVGHAPEMSLAMIRDVAVHEEYRVDGPLEVLNDIGVVRLVPDVSRRYSKCFLCLPHPGDDFSGQPCSSPVIDNDNQSGRIMSRQLSHECGRETNSPLGIQCHVNDTRSRRFVKDNSPEVAGSPLLCGSVLAGVASPTQSGTMYTPVSDHLDWIATNRA</sequence>
<dbReference type="Gene3D" id="2.40.10.10">
    <property type="entry name" value="Trypsin-like serine proteases"/>
    <property type="match status" value="1"/>
</dbReference>
<dbReference type="InterPro" id="IPR009003">
    <property type="entry name" value="Peptidase_S1_PA"/>
</dbReference>
<evidence type="ECO:0000256" key="1">
    <source>
        <dbReference type="SAM" id="MobiDB-lite"/>
    </source>
</evidence>
<organism evidence="3">
    <name type="scientific">Timema shepardi</name>
    <name type="common">Walking stick</name>
    <dbReference type="NCBI Taxonomy" id="629360"/>
    <lineage>
        <taxon>Eukaryota</taxon>
        <taxon>Metazoa</taxon>
        <taxon>Ecdysozoa</taxon>
        <taxon>Arthropoda</taxon>
        <taxon>Hexapoda</taxon>
        <taxon>Insecta</taxon>
        <taxon>Pterygota</taxon>
        <taxon>Neoptera</taxon>
        <taxon>Polyneoptera</taxon>
        <taxon>Phasmatodea</taxon>
        <taxon>Timematodea</taxon>
        <taxon>Timematoidea</taxon>
        <taxon>Timematidae</taxon>
        <taxon>Timema</taxon>
    </lineage>
</organism>